<dbReference type="Proteomes" id="UP001066276">
    <property type="component" value="Chromosome 2_1"/>
</dbReference>
<gene>
    <name evidence="2" type="ORF">NDU88_001954</name>
</gene>
<name>A0AAV7V984_PLEWA</name>
<feature type="region of interest" description="Disordered" evidence="1">
    <location>
        <begin position="1"/>
        <end position="29"/>
    </location>
</feature>
<feature type="compositionally biased region" description="Polar residues" evidence="1">
    <location>
        <begin position="17"/>
        <end position="28"/>
    </location>
</feature>
<comment type="caution">
    <text evidence="2">The sequence shown here is derived from an EMBL/GenBank/DDBJ whole genome shotgun (WGS) entry which is preliminary data.</text>
</comment>
<feature type="region of interest" description="Disordered" evidence="1">
    <location>
        <begin position="89"/>
        <end position="109"/>
    </location>
</feature>
<dbReference type="AlphaFoldDB" id="A0AAV7V984"/>
<accession>A0AAV7V984</accession>
<evidence type="ECO:0000313" key="3">
    <source>
        <dbReference type="Proteomes" id="UP001066276"/>
    </source>
</evidence>
<dbReference type="EMBL" id="JANPWB010000003">
    <property type="protein sequence ID" value="KAJ1198110.1"/>
    <property type="molecule type" value="Genomic_DNA"/>
</dbReference>
<evidence type="ECO:0000256" key="1">
    <source>
        <dbReference type="SAM" id="MobiDB-lite"/>
    </source>
</evidence>
<feature type="compositionally biased region" description="Basic and acidic residues" evidence="1">
    <location>
        <begin position="99"/>
        <end position="109"/>
    </location>
</feature>
<protein>
    <submittedName>
        <fullName evidence="2">Uncharacterized protein</fullName>
    </submittedName>
</protein>
<sequence length="109" mass="11642">MVRQTGGRGDKLEGPGSHSSVVDVQFSPSRVRGAVGALGNEESLEREGVCPSQYQCDDRARASDFNLQGQGRSARQGAQVRYVSYCVTGRLPEGPATDGRNDERREGGG</sequence>
<proteinExistence type="predicted"/>
<evidence type="ECO:0000313" key="2">
    <source>
        <dbReference type="EMBL" id="KAJ1198110.1"/>
    </source>
</evidence>
<keyword evidence="3" id="KW-1185">Reference proteome</keyword>
<reference evidence="2" key="1">
    <citation type="journal article" date="2022" name="bioRxiv">
        <title>Sequencing and chromosome-scale assembly of the giantPleurodeles waltlgenome.</title>
        <authorList>
            <person name="Brown T."/>
            <person name="Elewa A."/>
            <person name="Iarovenko S."/>
            <person name="Subramanian E."/>
            <person name="Araus A.J."/>
            <person name="Petzold A."/>
            <person name="Susuki M."/>
            <person name="Suzuki K.-i.T."/>
            <person name="Hayashi T."/>
            <person name="Toyoda A."/>
            <person name="Oliveira C."/>
            <person name="Osipova E."/>
            <person name="Leigh N.D."/>
            <person name="Simon A."/>
            <person name="Yun M.H."/>
        </authorList>
    </citation>
    <scope>NUCLEOTIDE SEQUENCE</scope>
    <source>
        <strain evidence="2">20211129_DDA</strain>
        <tissue evidence="2">Liver</tissue>
    </source>
</reference>
<organism evidence="2 3">
    <name type="scientific">Pleurodeles waltl</name>
    <name type="common">Iberian ribbed newt</name>
    <dbReference type="NCBI Taxonomy" id="8319"/>
    <lineage>
        <taxon>Eukaryota</taxon>
        <taxon>Metazoa</taxon>
        <taxon>Chordata</taxon>
        <taxon>Craniata</taxon>
        <taxon>Vertebrata</taxon>
        <taxon>Euteleostomi</taxon>
        <taxon>Amphibia</taxon>
        <taxon>Batrachia</taxon>
        <taxon>Caudata</taxon>
        <taxon>Salamandroidea</taxon>
        <taxon>Salamandridae</taxon>
        <taxon>Pleurodelinae</taxon>
        <taxon>Pleurodeles</taxon>
    </lineage>
</organism>